<comment type="caution">
    <text evidence="1">The sequence shown here is derived from an EMBL/GenBank/DDBJ whole genome shotgun (WGS) entry which is preliminary data.</text>
</comment>
<gene>
    <name evidence="1" type="ORF">NPIL_347121</name>
</gene>
<dbReference type="EMBL" id="BMAW01083586">
    <property type="protein sequence ID" value="GFU34779.1"/>
    <property type="molecule type" value="Genomic_DNA"/>
</dbReference>
<dbReference type="Proteomes" id="UP000887013">
    <property type="component" value="Unassembled WGS sequence"/>
</dbReference>
<keyword evidence="2" id="KW-1185">Reference proteome</keyword>
<reference evidence="1" key="1">
    <citation type="submission" date="2020-08" db="EMBL/GenBank/DDBJ databases">
        <title>Multicomponent nature underlies the extraordinary mechanical properties of spider dragline silk.</title>
        <authorList>
            <person name="Kono N."/>
            <person name="Nakamura H."/>
            <person name="Mori M."/>
            <person name="Yoshida Y."/>
            <person name="Ohtoshi R."/>
            <person name="Malay A.D."/>
            <person name="Moran D.A.P."/>
            <person name="Tomita M."/>
            <person name="Numata K."/>
            <person name="Arakawa K."/>
        </authorList>
    </citation>
    <scope>NUCLEOTIDE SEQUENCE</scope>
</reference>
<proteinExistence type="predicted"/>
<organism evidence="1 2">
    <name type="scientific">Nephila pilipes</name>
    <name type="common">Giant wood spider</name>
    <name type="synonym">Nephila maculata</name>
    <dbReference type="NCBI Taxonomy" id="299642"/>
    <lineage>
        <taxon>Eukaryota</taxon>
        <taxon>Metazoa</taxon>
        <taxon>Ecdysozoa</taxon>
        <taxon>Arthropoda</taxon>
        <taxon>Chelicerata</taxon>
        <taxon>Arachnida</taxon>
        <taxon>Araneae</taxon>
        <taxon>Araneomorphae</taxon>
        <taxon>Entelegynae</taxon>
        <taxon>Araneoidea</taxon>
        <taxon>Nephilidae</taxon>
        <taxon>Nephila</taxon>
    </lineage>
</organism>
<dbReference type="AlphaFoldDB" id="A0A8X6QNQ0"/>
<evidence type="ECO:0000313" key="2">
    <source>
        <dbReference type="Proteomes" id="UP000887013"/>
    </source>
</evidence>
<accession>A0A8X6QNQ0</accession>
<protein>
    <submittedName>
        <fullName evidence="1">Uncharacterized protein</fullName>
    </submittedName>
</protein>
<sequence>MLISKNIGFRELTSGREKNLCDLSEEDSTFDPVEFEAYISSEDENCGSALLLLSEYNSRKKRQNDMYAVLLQVANYIATDAIKRLLI</sequence>
<name>A0A8X6QNQ0_NEPPI</name>
<evidence type="ECO:0000313" key="1">
    <source>
        <dbReference type="EMBL" id="GFU34779.1"/>
    </source>
</evidence>